<keyword evidence="1" id="KW-1133">Transmembrane helix</keyword>
<reference evidence="2 3" key="1">
    <citation type="submission" date="2019-02" db="EMBL/GenBank/DDBJ databases">
        <title>Draft Genome Sequence of Streptomyces sp. AM-2504, identified by 16S rRNA comparative analysis as a Streptomyces Kasugaensis strain.</title>
        <authorList>
            <person name="Napolioni V."/>
            <person name="Giuliodori A.M."/>
            <person name="Spurio R."/>
            <person name="Fabbretti A."/>
        </authorList>
    </citation>
    <scope>NUCLEOTIDE SEQUENCE [LARGE SCALE GENOMIC DNA]</scope>
    <source>
        <strain evidence="2 3">AM-2504</strain>
    </source>
</reference>
<comment type="caution">
    <text evidence="2">The sequence shown here is derived from an EMBL/GenBank/DDBJ whole genome shotgun (WGS) entry which is preliminary data.</text>
</comment>
<dbReference type="GeneID" id="97375311"/>
<sequence>MSAPVDAERAWQDLQRIRVPQERVYDEIERCPSGGRRATYTTAAIMWLYLAGQGLDLGPVGVWLALVGYVALLLTLAVLAGRRVKVRLHHSRYTWRSFAVFFAAALLAGATIGLSSWLTTALALPCPSLIKATLSAGAFLLFAGPANRWAVGSLRGHRAGEPPRGHHERAGR</sequence>
<evidence type="ECO:0000313" key="2">
    <source>
        <dbReference type="EMBL" id="TBO60459.1"/>
    </source>
</evidence>
<accession>A0A4Q9I0N2</accession>
<dbReference type="AlphaFoldDB" id="A0A4Q9I0N2"/>
<dbReference type="Proteomes" id="UP000292452">
    <property type="component" value="Unassembled WGS sequence"/>
</dbReference>
<gene>
    <name evidence="2" type="ORF">EYS09_06370</name>
</gene>
<feature type="transmembrane region" description="Helical" evidence="1">
    <location>
        <begin position="61"/>
        <end position="81"/>
    </location>
</feature>
<feature type="transmembrane region" description="Helical" evidence="1">
    <location>
        <begin position="93"/>
        <end position="117"/>
    </location>
</feature>
<proteinExistence type="predicted"/>
<protein>
    <submittedName>
        <fullName evidence="2">Uncharacterized protein</fullName>
    </submittedName>
</protein>
<keyword evidence="1" id="KW-0812">Transmembrane</keyword>
<keyword evidence="3" id="KW-1185">Reference proteome</keyword>
<dbReference type="RefSeq" id="WP_094794451.1">
    <property type="nucleotide sequence ID" value="NZ_NDXL01000002.1"/>
</dbReference>
<feature type="transmembrane region" description="Helical" evidence="1">
    <location>
        <begin position="129"/>
        <end position="150"/>
    </location>
</feature>
<name>A0A4Q9I0N2_STRKA</name>
<evidence type="ECO:0000256" key="1">
    <source>
        <dbReference type="SAM" id="Phobius"/>
    </source>
</evidence>
<dbReference type="OrthoDB" id="4228458at2"/>
<evidence type="ECO:0000313" key="3">
    <source>
        <dbReference type="Proteomes" id="UP000292452"/>
    </source>
</evidence>
<dbReference type="EMBL" id="SIXH01000037">
    <property type="protein sequence ID" value="TBO60459.1"/>
    <property type="molecule type" value="Genomic_DNA"/>
</dbReference>
<organism evidence="2 3">
    <name type="scientific">Streptomyces kasugaensis</name>
    <dbReference type="NCBI Taxonomy" id="1946"/>
    <lineage>
        <taxon>Bacteria</taxon>
        <taxon>Bacillati</taxon>
        <taxon>Actinomycetota</taxon>
        <taxon>Actinomycetes</taxon>
        <taxon>Kitasatosporales</taxon>
        <taxon>Streptomycetaceae</taxon>
        <taxon>Streptomyces</taxon>
    </lineage>
</organism>
<keyword evidence="1" id="KW-0472">Membrane</keyword>